<dbReference type="Gramene" id="KQJ99588">
    <property type="protein sequence ID" value="KQJ99588"/>
    <property type="gene ID" value="BRADI_3g44116v3"/>
</dbReference>
<dbReference type="Proteomes" id="UP000008810">
    <property type="component" value="Chromosome 3"/>
</dbReference>
<dbReference type="AlphaFoldDB" id="A0A0Q3FN33"/>
<organism evidence="1">
    <name type="scientific">Brachypodium distachyon</name>
    <name type="common">Purple false brome</name>
    <name type="synonym">Trachynia distachya</name>
    <dbReference type="NCBI Taxonomy" id="15368"/>
    <lineage>
        <taxon>Eukaryota</taxon>
        <taxon>Viridiplantae</taxon>
        <taxon>Streptophyta</taxon>
        <taxon>Embryophyta</taxon>
        <taxon>Tracheophyta</taxon>
        <taxon>Spermatophyta</taxon>
        <taxon>Magnoliopsida</taxon>
        <taxon>Liliopsida</taxon>
        <taxon>Poales</taxon>
        <taxon>Poaceae</taxon>
        <taxon>BOP clade</taxon>
        <taxon>Pooideae</taxon>
        <taxon>Stipodae</taxon>
        <taxon>Brachypodieae</taxon>
        <taxon>Brachypodium</taxon>
    </lineage>
</organism>
<evidence type="ECO:0000313" key="3">
    <source>
        <dbReference type="Proteomes" id="UP000008810"/>
    </source>
</evidence>
<dbReference type="InParanoid" id="A0A0Q3FN33"/>
<dbReference type="EMBL" id="CM000882">
    <property type="protein sequence ID" value="KQJ99588.1"/>
    <property type="molecule type" value="Genomic_DNA"/>
</dbReference>
<name>A0A0Q3FN33_BRADI</name>
<evidence type="ECO:0000313" key="1">
    <source>
        <dbReference type="EMBL" id="KQJ99588.1"/>
    </source>
</evidence>
<protein>
    <submittedName>
        <fullName evidence="1 2">Uncharacterized protein</fullName>
    </submittedName>
</protein>
<sequence length="73" mass="8309">MPPPCTAELPMPAVSFQAKSVVCVNKKMVPLSPEEMDRRWCNNDWKKDDVRRFLLPTSPAVVTSQLDAVNRYC</sequence>
<proteinExistence type="predicted"/>
<keyword evidence="3" id="KW-1185">Reference proteome</keyword>
<evidence type="ECO:0000313" key="2">
    <source>
        <dbReference type="EnsemblPlants" id="KQJ99588"/>
    </source>
</evidence>
<dbReference type="EnsemblPlants" id="KQJ99588">
    <property type="protein sequence ID" value="KQJ99588"/>
    <property type="gene ID" value="BRADI_3g44116v3"/>
</dbReference>
<accession>A0A0Q3FN33</accession>
<gene>
    <name evidence="1" type="ORF">BRADI_3g44116v3</name>
</gene>
<reference evidence="2" key="3">
    <citation type="submission" date="2018-08" db="UniProtKB">
        <authorList>
            <consortium name="EnsemblPlants"/>
        </authorList>
    </citation>
    <scope>IDENTIFICATION</scope>
    <source>
        <strain evidence="2">cv. Bd21</strain>
    </source>
</reference>
<reference evidence="1 2" key="1">
    <citation type="journal article" date="2010" name="Nature">
        <title>Genome sequencing and analysis of the model grass Brachypodium distachyon.</title>
        <authorList>
            <consortium name="International Brachypodium Initiative"/>
        </authorList>
    </citation>
    <scope>NUCLEOTIDE SEQUENCE [LARGE SCALE GENOMIC DNA]</scope>
    <source>
        <strain evidence="1 2">Bd21</strain>
    </source>
</reference>
<reference evidence="1" key="2">
    <citation type="submission" date="2017-06" db="EMBL/GenBank/DDBJ databases">
        <title>WGS assembly of Brachypodium distachyon.</title>
        <authorList>
            <consortium name="The International Brachypodium Initiative"/>
            <person name="Lucas S."/>
            <person name="Harmon-Smith M."/>
            <person name="Lail K."/>
            <person name="Tice H."/>
            <person name="Grimwood J."/>
            <person name="Bruce D."/>
            <person name="Barry K."/>
            <person name="Shu S."/>
            <person name="Lindquist E."/>
            <person name="Wang M."/>
            <person name="Pitluck S."/>
            <person name="Vogel J.P."/>
            <person name="Garvin D.F."/>
            <person name="Mockler T.C."/>
            <person name="Schmutz J."/>
            <person name="Rokhsar D."/>
            <person name="Bevan M.W."/>
        </authorList>
    </citation>
    <scope>NUCLEOTIDE SEQUENCE</scope>
    <source>
        <strain evidence="1">Bd21</strain>
    </source>
</reference>